<feature type="transmembrane region" description="Helical" evidence="2">
    <location>
        <begin position="1638"/>
        <end position="1661"/>
    </location>
</feature>
<evidence type="ECO:0000313" key="3">
    <source>
        <dbReference type="EMBL" id="CDR71932.1"/>
    </source>
</evidence>
<protein>
    <recommendedName>
        <fullName evidence="4">C3H1-type domain-containing protein</fullName>
    </recommendedName>
</protein>
<dbReference type="GeneID" id="24562149"/>
<keyword evidence="1" id="KW-0175">Coiled coil</keyword>
<keyword evidence="2" id="KW-0812">Transmembrane</keyword>
<sequence length="1700" mass="190436">MGFLSGVLGAVKNTQTYNVGKKILQNLVSNEITKYLCSGHDGFTKLLPILTQGIERYNKEVRDSNEKVKRPIEDLLNQVGDAFTNKVNDLLSGPNDHENVDKVQAAEKQIKNMFRDEIKTFNNTFNNAYNFTTKIEKTDMKIAIHYLNSSLQLRVKHGVSNVAHEIKRLEQVADKESKALEETKEKISATLSTLTTGVDCKIDEQIQAFVRRVKEKVNVILEELNAINKQLTSHVNALYEWIEKADKTLEKTLKKVDDIIKMVDREDPTKYPKQIGMEIEQVAIQVNMLLSAGNETMDKIRGLVPEAHKQLKLLEDAVMYDLNGVQERLLTEIGNYVKGYVGKIQQEVKKITDPYTGLEGVRQHIVYEYTEAYKNFDGVVQQWIVEILEHNVSVKDTISEYVRIGNVRGKFNDECIDTGKRIIKPTAFKQIADVIKQKIKELGVVMENATVDMAHKNDIQANITAVHESIFTFTKLLDQKFETKKPTSRTRESFVAGVGAAIEHAVVDGDVKTLSQSHITPVVTAILDALYTKSNQALTELSSLTGEDNGDDNIGKHLDAAQGVAGEIFAHLGTAIESGSLSTYKSGKTKAGISDYYVDKDISEELEKELPQALDERGSGTNKVKLTKFTSSFTNARRDGADNTKKKALVDKINEIQTKMDEALQPIGNYSIYAGDHLREIGNKLNRLCEEIRQAAGEDNAEGVRKRLKELKERYFLKADDYSTKAKESIRKIHCDISTLQRSLADGPINKISGLVAFLTKAETDVAKALKEEVHGDIKNAEDKLTTSARKQYVCAIKELFTSFAERVKKDFQSLPNSLDLDLNAGLKGFMGRMATTFIPNVKPIDALPNSDSVLATQRESALSQGAAILNTAVNLFVRALREQKEFMPDLKLIKPVHDALDNLLSGLVTSQCYDHTFSDNLNAFRHAFEGFNPSKFGEPTTVLTQALKEGLNGLTKELGKAYVNRYSGLTYDESDAAKYGKAFLTLLCIVHEDLDTFSRQCKSNGAWYDKQCCANENRQGNPFGQFMERCGFDVASSETSKDGELKHPSVNFTGKHIYKKLLEKQFTDAERIKHLQSCESNEHKKRNNFDLLDITQCLFHHAEKYNELCHIPTASSTKVPSSIYDMLIWFCSLPYSAVYPTLLRDTISDLVTDKSKQKPQAHDGLEFTFIDPASQSLAAYPDNIPYSEVVSALAHLCSKSHDILTCIVGYGDAYTTYGSDYCNNSFGFKYPSSGEDCLQMITDLLRRLLHCLRYLHKQCGVTAKLNGWSDCIFGKNVKSAKWECKDHSTDEPNCQANDKVTCQPTCQAKSPLQSYLTDCLYGHLPHQLTSVGCKSTCKSCPGGSPGMPCLTPLGFRAFSGSTRKGTDLCEVLDAFFSNDYLSSLFTLAPRPPATLPEHIGFALSLAAALNDRKPVTKPAQESFSDAFEKSIKEATISLHDNPSNYTAAVKNAYKNTQSHDGHSHPPATEADVYTLMFPSTCLRSSDDTLYCAPYLYTLGTDTHYYLAYQHSNLYLSWTVYLPWTFYSYLRSLLEAFKNVSCQEWECSRCMHRGKCKKGQHGVDYNCQCRGIIECRGVSSAFHKYGFTFGDPAILSEVEGKRYCHNFYNQLVNVLKSNCFAKLFDKCDEFLWIIRQPFTYLVLALWSLSLLYLICVMVGRLDVLHIRSHLRSPSSHKITAQSLLAAAQVGRLAKISYLQP</sequence>
<dbReference type="EMBL" id="LK055242">
    <property type="protein sequence ID" value="CDR71932.1"/>
    <property type="molecule type" value="Genomic_DNA"/>
</dbReference>
<accession>A0A061BKG7</accession>
<evidence type="ECO:0008006" key="4">
    <source>
        <dbReference type="Google" id="ProtNLM"/>
    </source>
</evidence>
<dbReference type="VEuPathDB" id="PiroplasmaDB:BBBOND_0005940"/>
<feature type="coiled-coil region" evidence="1">
    <location>
        <begin position="678"/>
        <end position="714"/>
    </location>
</feature>
<dbReference type="KEGG" id="bbig:BBBOND_0005940"/>
<keyword evidence="2" id="KW-1133">Transmembrane helix</keyword>
<reference evidence="3" key="1">
    <citation type="journal article" date="2014" name="Nucleic Acids Res.">
        <title>The evolutionary dynamics of variant antigen genes in Babesia reveal a history of genomic innovation underlying host-parasite interaction.</title>
        <authorList>
            <person name="Jackson A.P."/>
            <person name="Otto T.D."/>
            <person name="Darby A."/>
            <person name="Ramaprasad A."/>
            <person name="Xia D."/>
            <person name="Echaide I.E."/>
            <person name="Farber M."/>
            <person name="Gahlot S."/>
            <person name="Gamble J."/>
            <person name="Gupta D."/>
            <person name="Gupta Y."/>
            <person name="Jackson L."/>
            <person name="Malandrin L."/>
            <person name="Malas T.B."/>
            <person name="Moussa E."/>
            <person name="Nair M."/>
            <person name="Reid AJ."/>
            <person name="Sanders M."/>
            <person name="Sharma J."/>
            <person name="Tracey A."/>
            <person name="Quail M.A."/>
            <person name="Weir W."/>
            <person name="Wastling J.M."/>
            <person name="Hall N."/>
            <person name="Willadsen P."/>
            <person name="Lingelbach K."/>
            <person name="Shiels B."/>
            <person name="Tait A."/>
            <person name="Berriman M."/>
            <person name="Allred D.R."/>
            <person name="Pain A."/>
        </authorList>
    </citation>
    <scope>NUCLEOTIDE SEQUENCE</scope>
    <source>
        <strain evidence="3">Bond</strain>
    </source>
</reference>
<gene>
    <name evidence="3" type="ORF">BBBOND_0005940</name>
</gene>
<evidence type="ECO:0000256" key="1">
    <source>
        <dbReference type="SAM" id="Coils"/>
    </source>
</evidence>
<organism evidence="3">
    <name type="scientific">Babesia bigemina</name>
    <dbReference type="NCBI Taxonomy" id="5866"/>
    <lineage>
        <taxon>Eukaryota</taxon>
        <taxon>Sar</taxon>
        <taxon>Alveolata</taxon>
        <taxon>Apicomplexa</taxon>
        <taxon>Aconoidasida</taxon>
        <taxon>Piroplasmida</taxon>
        <taxon>Babesiidae</taxon>
        <taxon>Babesia</taxon>
    </lineage>
</organism>
<keyword evidence="2" id="KW-0472">Membrane</keyword>
<evidence type="ECO:0000256" key="2">
    <source>
        <dbReference type="SAM" id="Phobius"/>
    </source>
</evidence>
<proteinExistence type="predicted"/>
<reference evidence="3" key="2">
    <citation type="submission" date="2014-06" db="EMBL/GenBank/DDBJ databases">
        <authorList>
            <person name="Aslett M."/>
            <person name="De Silva Nishadi"/>
        </authorList>
    </citation>
    <scope>NUCLEOTIDE SEQUENCE</scope>
    <source>
        <strain evidence="3">Bond</strain>
    </source>
</reference>
<dbReference type="RefSeq" id="XP_012770874.1">
    <property type="nucleotide sequence ID" value="XM_012915420.1"/>
</dbReference>
<name>A0A061BKG7_BABBI</name>